<evidence type="ECO:0000313" key="1">
    <source>
        <dbReference type="EMBL" id="OMO62101.1"/>
    </source>
</evidence>
<keyword evidence="2" id="KW-1185">Reference proteome</keyword>
<sequence length="62" mass="7067">MGRDEVEASSRFSPIKNLVPTRLIPSPSLHIATIPNSEIVKSNGDSLKVCRRHRYPHRRRSC</sequence>
<dbReference type="EMBL" id="AWWV01013325">
    <property type="protein sequence ID" value="OMO62101.1"/>
    <property type="molecule type" value="Genomic_DNA"/>
</dbReference>
<dbReference type="Proteomes" id="UP000188268">
    <property type="component" value="Unassembled WGS sequence"/>
</dbReference>
<organism evidence="1 2">
    <name type="scientific">Corchorus capsularis</name>
    <name type="common">Jute</name>
    <dbReference type="NCBI Taxonomy" id="210143"/>
    <lineage>
        <taxon>Eukaryota</taxon>
        <taxon>Viridiplantae</taxon>
        <taxon>Streptophyta</taxon>
        <taxon>Embryophyta</taxon>
        <taxon>Tracheophyta</taxon>
        <taxon>Spermatophyta</taxon>
        <taxon>Magnoliopsida</taxon>
        <taxon>eudicotyledons</taxon>
        <taxon>Gunneridae</taxon>
        <taxon>Pentapetalae</taxon>
        <taxon>rosids</taxon>
        <taxon>malvids</taxon>
        <taxon>Malvales</taxon>
        <taxon>Malvaceae</taxon>
        <taxon>Grewioideae</taxon>
        <taxon>Apeibeae</taxon>
        <taxon>Corchorus</taxon>
    </lineage>
</organism>
<protein>
    <submittedName>
        <fullName evidence="1">Uncharacterized protein</fullName>
    </submittedName>
</protein>
<gene>
    <name evidence="1" type="ORF">CCACVL1_23021</name>
</gene>
<name>A0A1R3GVQ0_COCAP</name>
<dbReference type="Gramene" id="OMO62101">
    <property type="protein sequence ID" value="OMO62101"/>
    <property type="gene ID" value="CCACVL1_23021"/>
</dbReference>
<comment type="caution">
    <text evidence="1">The sequence shown here is derived from an EMBL/GenBank/DDBJ whole genome shotgun (WGS) entry which is preliminary data.</text>
</comment>
<dbReference type="AlphaFoldDB" id="A0A1R3GVQ0"/>
<evidence type="ECO:0000313" key="2">
    <source>
        <dbReference type="Proteomes" id="UP000188268"/>
    </source>
</evidence>
<accession>A0A1R3GVQ0</accession>
<proteinExistence type="predicted"/>
<reference evidence="1 2" key="1">
    <citation type="submission" date="2013-09" db="EMBL/GenBank/DDBJ databases">
        <title>Corchorus capsularis genome sequencing.</title>
        <authorList>
            <person name="Alam M."/>
            <person name="Haque M.S."/>
            <person name="Islam M.S."/>
            <person name="Emdad E.M."/>
            <person name="Islam M.M."/>
            <person name="Ahmed B."/>
            <person name="Halim A."/>
            <person name="Hossen Q.M.M."/>
            <person name="Hossain M.Z."/>
            <person name="Ahmed R."/>
            <person name="Khan M.M."/>
            <person name="Islam R."/>
            <person name="Rashid M.M."/>
            <person name="Khan S.A."/>
            <person name="Rahman M.S."/>
            <person name="Alam M."/>
        </authorList>
    </citation>
    <scope>NUCLEOTIDE SEQUENCE [LARGE SCALE GENOMIC DNA]</scope>
    <source>
        <strain evidence="2">cv. CVL-1</strain>
        <tissue evidence="1">Whole seedling</tissue>
    </source>
</reference>